<dbReference type="PANTHER" id="PTHR33055">
    <property type="entry name" value="TRANSPOSASE FOR INSERTION SEQUENCE ELEMENT IS1111A"/>
    <property type="match status" value="1"/>
</dbReference>
<proteinExistence type="predicted"/>
<dbReference type="InterPro" id="IPR047650">
    <property type="entry name" value="Transpos_IS110"/>
</dbReference>
<name>A0A4R3IGJ9_9RHOB</name>
<dbReference type="InterPro" id="IPR002525">
    <property type="entry name" value="Transp_IS110-like_N"/>
</dbReference>
<dbReference type="Proteomes" id="UP000295696">
    <property type="component" value="Unassembled WGS sequence"/>
</dbReference>
<evidence type="ECO:0000259" key="2">
    <source>
        <dbReference type="Pfam" id="PF01548"/>
    </source>
</evidence>
<evidence type="ECO:0000256" key="1">
    <source>
        <dbReference type="SAM" id="MobiDB-lite"/>
    </source>
</evidence>
<dbReference type="PANTHER" id="PTHR33055:SF16">
    <property type="entry name" value="TRANSPOSASE FOR INSERTION SEQUENCE ELEMENT IS1547"/>
    <property type="match status" value="1"/>
</dbReference>
<evidence type="ECO:0000313" key="4">
    <source>
        <dbReference type="Proteomes" id="UP000295696"/>
    </source>
</evidence>
<dbReference type="Pfam" id="PF01548">
    <property type="entry name" value="DEDD_Tnp_IS110"/>
    <property type="match status" value="1"/>
</dbReference>
<dbReference type="GO" id="GO:0003677">
    <property type="term" value="F:DNA binding"/>
    <property type="evidence" value="ECO:0007669"/>
    <property type="project" value="InterPro"/>
</dbReference>
<keyword evidence="4" id="KW-1185">Reference proteome</keyword>
<comment type="caution">
    <text evidence="3">The sequence shown here is derived from an EMBL/GenBank/DDBJ whole genome shotgun (WGS) entry which is preliminary data.</text>
</comment>
<feature type="compositionally biased region" description="Basic and acidic residues" evidence="1">
    <location>
        <begin position="235"/>
        <end position="245"/>
    </location>
</feature>
<accession>A0A4R3IGJ9</accession>
<dbReference type="AlphaFoldDB" id="A0A4R3IGJ9"/>
<protein>
    <submittedName>
        <fullName evidence="3">Transposase</fullName>
    </submittedName>
</protein>
<gene>
    <name evidence="3" type="ORF">EDD52_1791</name>
</gene>
<sequence>MDQVIIGVDTHKSNHIAVAIDANGTRLGSTSIPTTRKGYHDLQVWASQFGHVKAFGIEGTGSFGAGLSRDLLAKGHKVLDVMRPLRQLRYLHGKSDSLDAESAARSVLNGQATALAKTQTGSSEMIRHLKVARDSAVKARSQAMITLKTLIVNAPSDLRDALDGIRGRITLVRHVAALRPSEITSPIASAKTAMRAIARRWLALHAEIQSHDQELDRLVRKKSTRVDGIAWHLHNDRGRDADPRGRQPRAHPFRSRPGQALRCLPDPGLKRQDQHDAIEPRWKSTSQCRHLPCGHCAPTRR</sequence>
<dbReference type="EMBL" id="SLZU01000079">
    <property type="protein sequence ID" value="TCS45166.1"/>
    <property type="molecule type" value="Genomic_DNA"/>
</dbReference>
<reference evidence="3 4" key="1">
    <citation type="submission" date="2019-03" db="EMBL/GenBank/DDBJ databases">
        <title>Genomic Encyclopedia of Type Strains, Phase IV (KMG-IV): sequencing the most valuable type-strain genomes for metagenomic binning, comparative biology and taxonomic classification.</title>
        <authorList>
            <person name="Goeker M."/>
        </authorList>
    </citation>
    <scope>NUCLEOTIDE SEQUENCE [LARGE SCALE GENOMIC DNA]</scope>
    <source>
        <strain evidence="3 4">DSM 104836</strain>
    </source>
</reference>
<evidence type="ECO:0000313" key="3">
    <source>
        <dbReference type="EMBL" id="TCS45166.1"/>
    </source>
</evidence>
<organism evidence="3 4">
    <name type="scientific">Primorskyibacter sedentarius</name>
    <dbReference type="NCBI Taxonomy" id="745311"/>
    <lineage>
        <taxon>Bacteria</taxon>
        <taxon>Pseudomonadati</taxon>
        <taxon>Pseudomonadota</taxon>
        <taxon>Alphaproteobacteria</taxon>
        <taxon>Rhodobacterales</taxon>
        <taxon>Roseobacteraceae</taxon>
        <taxon>Primorskyibacter</taxon>
    </lineage>
</organism>
<dbReference type="GO" id="GO:0006313">
    <property type="term" value="P:DNA transposition"/>
    <property type="evidence" value="ECO:0007669"/>
    <property type="project" value="InterPro"/>
</dbReference>
<dbReference type="GO" id="GO:0004803">
    <property type="term" value="F:transposase activity"/>
    <property type="evidence" value="ECO:0007669"/>
    <property type="project" value="InterPro"/>
</dbReference>
<feature type="domain" description="Transposase IS110-like N-terminal" evidence="2">
    <location>
        <begin position="6"/>
        <end position="150"/>
    </location>
</feature>
<feature type="region of interest" description="Disordered" evidence="1">
    <location>
        <begin position="235"/>
        <end position="272"/>
    </location>
</feature>